<comment type="catalytic activity">
    <reaction evidence="14 15">
        <text>2-formamido-N(1)-(5-O-phospho-beta-D-ribosyl)acetamidine + ATP = 5-amino-1-(5-phospho-beta-D-ribosyl)imidazole + ADP + phosphate + H(+)</text>
        <dbReference type="Rhea" id="RHEA:23032"/>
        <dbReference type="ChEBI" id="CHEBI:15378"/>
        <dbReference type="ChEBI" id="CHEBI:30616"/>
        <dbReference type="ChEBI" id="CHEBI:43474"/>
        <dbReference type="ChEBI" id="CHEBI:137981"/>
        <dbReference type="ChEBI" id="CHEBI:147287"/>
        <dbReference type="ChEBI" id="CHEBI:456216"/>
        <dbReference type="EC" id="6.3.3.1"/>
    </reaction>
</comment>
<dbReference type="FunFam" id="3.90.650.10:FF:000011">
    <property type="entry name" value="Phosphoribosylformylglycinamidine cyclo-ligase"/>
    <property type="match status" value="1"/>
</dbReference>
<evidence type="ECO:0000256" key="5">
    <source>
        <dbReference type="ARBA" id="ARBA00020367"/>
    </source>
</evidence>
<dbReference type="HAMAP" id="MF_00741">
    <property type="entry name" value="AIRS"/>
    <property type="match status" value="1"/>
</dbReference>
<dbReference type="GO" id="GO:0005524">
    <property type="term" value="F:ATP binding"/>
    <property type="evidence" value="ECO:0007669"/>
    <property type="project" value="UniProtKB-KW"/>
</dbReference>
<evidence type="ECO:0000256" key="14">
    <source>
        <dbReference type="ARBA" id="ARBA00049057"/>
    </source>
</evidence>
<comment type="pathway">
    <text evidence="2 15">Purine metabolism; IMP biosynthesis via de novo pathway; 5-amino-1-(5-phospho-D-ribosyl)imidazole from N(2)-formyl-N(1)-(5-phospho-D-ribosyl)glycinamide: step 2/2.</text>
</comment>
<feature type="domain" description="PurM-like C-terminal" evidence="17">
    <location>
        <begin position="171"/>
        <end position="335"/>
    </location>
</feature>
<evidence type="ECO:0000256" key="6">
    <source>
        <dbReference type="ARBA" id="ARBA00022490"/>
    </source>
</evidence>
<keyword evidence="10 15" id="KW-0067">ATP-binding</keyword>
<dbReference type="InterPro" id="IPR004733">
    <property type="entry name" value="PurM_cligase"/>
</dbReference>
<dbReference type="SUPFAM" id="SSF55326">
    <property type="entry name" value="PurM N-terminal domain-like"/>
    <property type="match status" value="1"/>
</dbReference>
<dbReference type="FunFam" id="3.30.1330.10:FF:000001">
    <property type="entry name" value="Phosphoribosylformylglycinamidine cyclo-ligase"/>
    <property type="match status" value="1"/>
</dbReference>
<keyword evidence="8 15" id="KW-0547">Nucleotide-binding</keyword>
<reference evidence="18 19" key="1">
    <citation type="submission" date="2018-04" db="EMBL/GenBank/DDBJ databases">
        <title>Genomic Encyclopedia of Archaeal and Bacterial Type Strains, Phase II (KMG-II): from individual species to whole genera.</title>
        <authorList>
            <person name="Goeker M."/>
        </authorList>
    </citation>
    <scope>NUCLEOTIDE SEQUENCE [LARGE SCALE GENOMIC DNA]</scope>
    <source>
        <strain evidence="18 19">DSM 45787</strain>
    </source>
</reference>
<evidence type="ECO:0000256" key="12">
    <source>
        <dbReference type="ARBA" id="ARBA00032931"/>
    </source>
</evidence>
<dbReference type="EMBL" id="QBKR01000036">
    <property type="protein sequence ID" value="PTX50630.1"/>
    <property type="molecule type" value="Genomic_DNA"/>
</dbReference>
<dbReference type="InterPro" id="IPR036676">
    <property type="entry name" value="PurM-like_C_sf"/>
</dbReference>
<evidence type="ECO:0000256" key="1">
    <source>
        <dbReference type="ARBA" id="ARBA00004496"/>
    </source>
</evidence>
<dbReference type="RefSeq" id="WP_108026243.1">
    <property type="nucleotide sequence ID" value="NZ_QBKR01000036.1"/>
</dbReference>
<dbReference type="Gene3D" id="3.90.650.10">
    <property type="entry name" value="PurM-like C-terminal domain"/>
    <property type="match status" value="1"/>
</dbReference>
<keyword evidence="6 15" id="KW-0963">Cytoplasm</keyword>
<dbReference type="NCBIfam" id="TIGR00878">
    <property type="entry name" value="purM"/>
    <property type="match status" value="1"/>
</dbReference>
<dbReference type="Pfam" id="PF00586">
    <property type="entry name" value="AIRS"/>
    <property type="match status" value="1"/>
</dbReference>
<dbReference type="InterPro" id="IPR010918">
    <property type="entry name" value="PurM-like_C_dom"/>
</dbReference>
<keyword evidence="19" id="KW-1185">Reference proteome</keyword>
<sequence>MSEAYRQAGVDLDAGNEAVKRIKGHVQRTRRPEVLGGIGGFGGLFRLSGYRDPVLVAATDGVGTKLKIAFAMDQHDAIGVDCVAMCVNDLVVQGAEPLFFLDYLATGKLDPAQAEAVVKGIADGCEEAGCSLIGGETAEMPGMYSGGEYDVAGFAVGAAEKDRLLDGRYIRPGDVILGLASDGLHSNGYSLVRRILLKEGWARLEQTVPWGRQTWGEALLTPTRIYVKSFLSLMETCRIKGGAHITGGGLEENVPRMIPPRYGVRIHRGRWPVPDIFHALSREGKLGPEDLYRTFNMGIGMVLFLPEEEAQEAVKTAVEAGERAYVIGEVIRDSGVHWSGRNPF</sequence>
<dbReference type="Pfam" id="PF02769">
    <property type="entry name" value="AIRS_C"/>
    <property type="match status" value="1"/>
</dbReference>
<dbReference type="UniPathway" id="UPA00074">
    <property type="reaction ID" value="UER00129"/>
</dbReference>
<organism evidence="18 19">
    <name type="scientific">Melghirimyces profundicolus</name>
    <dbReference type="NCBI Taxonomy" id="1242148"/>
    <lineage>
        <taxon>Bacteria</taxon>
        <taxon>Bacillati</taxon>
        <taxon>Bacillota</taxon>
        <taxon>Bacilli</taxon>
        <taxon>Bacillales</taxon>
        <taxon>Thermoactinomycetaceae</taxon>
        <taxon>Melghirimyces</taxon>
    </lineage>
</organism>
<dbReference type="GO" id="GO:0004637">
    <property type="term" value="F:phosphoribosylamine-glycine ligase activity"/>
    <property type="evidence" value="ECO:0007669"/>
    <property type="project" value="TreeGrafter"/>
</dbReference>
<comment type="caution">
    <text evidence="18">The sequence shown here is derived from an EMBL/GenBank/DDBJ whole genome shotgun (WGS) entry which is preliminary data.</text>
</comment>
<accession>A0A2T6B3I3</accession>
<gene>
    <name evidence="15" type="primary">purM</name>
    <name evidence="18" type="ORF">C8P63_13612</name>
</gene>
<dbReference type="GO" id="GO:0006189">
    <property type="term" value="P:'de novo' IMP biosynthetic process"/>
    <property type="evidence" value="ECO:0007669"/>
    <property type="project" value="UniProtKB-UniRule"/>
</dbReference>
<dbReference type="InterPro" id="IPR036921">
    <property type="entry name" value="PurM-like_N_sf"/>
</dbReference>
<dbReference type="AlphaFoldDB" id="A0A2T6B3I3"/>
<dbReference type="PANTHER" id="PTHR10520">
    <property type="entry name" value="TRIFUNCTIONAL PURINE BIOSYNTHETIC PROTEIN ADENOSINE-3-RELATED"/>
    <property type="match status" value="1"/>
</dbReference>
<dbReference type="GO" id="GO:0004641">
    <property type="term" value="F:phosphoribosylformylglycinamidine cyclo-ligase activity"/>
    <property type="evidence" value="ECO:0007669"/>
    <property type="project" value="UniProtKB-UniRule"/>
</dbReference>
<evidence type="ECO:0000256" key="11">
    <source>
        <dbReference type="ARBA" id="ARBA00031908"/>
    </source>
</evidence>
<dbReference type="Gene3D" id="3.30.1330.10">
    <property type="entry name" value="PurM-like, N-terminal domain"/>
    <property type="match status" value="1"/>
</dbReference>
<evidence type="ECO:0000256" key="2">
    <source>
        <dbReference type="ARBA" id="ARBA00004686"/>
    </source>
</evidence>
<dbReference type="GO" id="GO:0046084">
    <property type="term" value="P:adenine biosynthetic process"/>
    <property type="evidence" value="ECO:0007669"/>
    <property type="project" value="TreeGrafter"/>
</dbReference>
<dbReference type="OrthoDB" id="9802507at2"/>
<dbReference type="SUPFAM" id="SSF56042">
    <property type="entry name" value="PurM C-terminal domain-like"/>
    <property type="match status" value="1"/>
</dbReference>
<comment type="similarity">
    <text evidence="3 15">Belongs to the AIR synthase family.</text>
</comment>
<comment type="subcellular location">
    <subcellularLocation>
        <location evidence="1 15">Cytoplasm</location>
    </subcellularLocation>
</comment>
<evidence type="ECO:0000313" key="19">
    <source>
        <dbReference type="Proteomes" id="UP000244240"/>
    </source>
</evidence>
<feature type="domain" description="PurM-like N-terminal" evidence="16">
    <location>
        <begin position="54"/>
        <end position="158"/>
    </location>
</feature>
<evidence type="ECO:0000256" key="3">
    <source>
        <dbReference type="ARBA" id="ARBA00010280"/>
    </source>
</evidence>
<evidence type="ECO:0000256" key="10">
    <source>
        <dbReference type="ARBA" id="ARBA00022840"/>
    </source>
</evidence>
<dbReference type="PANTHER" id="PTHR10520:SF12">
    <property type="entry name" value="TRIFUNCTIONAL PURINE BIOSYNTHETIC PROTEIN ADENOSINE-3"/>
    <property type="match status" value="1"/>
</dbReference>
<evidence type="ECO:0000256" key="13">
    <source>
        <dbReference type="ARBA" id="ARBA00033093"/>
    </source>
</evidence>
<dbReference type="CDD" id="cd02196">
    <property type="entry name" value="PurM"/>
    <property type="match status" value="1"/>
</dbReference>
<evidence type="ECO:0000256" key="15">
    <source>
        <dbReference type="HAMAP-Rule" id="MF_00741"/>
    </source>
</evidence>
<dbReference type="InterPro" id="IPR016188">
    <property type="entry name" value="PurM-like_N"/>
</dbReference>
<proteinExistence type="inferred from homology"/>
<keyword evidence="7 15" id="KW-0436">Ligase</keyword>
<evidence type="ECO:0000259" key="16">
    <source>
        <dbReference type="Pfam" id="PF00586"/>
    </source>
</evidence>
<evidence type="ECO:0000256" key="7">
    <source>
        <dbReference type="ARBA" id="ARBA00022598"/>
    </source>
</evidence>
<name>A0A2T6B3I3_9BACL</name>
<evidence type="ECO:0000313" key="18">
    <source>
        <dbReference type="EMBL" id="PTX50630.1"/>
    </source>
</evidence>
<dbReference type="EC" id="6.3.3.1" evidence="4 15"/>
<protein>
    <recommendedName>
        <fullName evidence="5 15">Phosphoribosylformylglycinamidine cyclo-ligase</fullName>
        <ecNumber evidence="4 15">6.3.3.1</ecNumber>
    </recommendedName>
    <alternativeName>
        <fullName evidence="12 15">AIR synthase</fullName>
    </alternativeName>
    <alternativeName>
        <fullName evidence="13 15">AIRS</fullName>
    </alternativeName>
    <alternativeName>
        <fullName evidence="11 15">Phosphoribosyl-aminoimidazole synthetase</fullName>
    </alternativeName>
</protein>
<keyword evidence="9 15" id="KW-0658">Purine biosynthesis</keyword>
<evidence type="ECO:0000256" key="8">
    <source>
        <dbReference type="ARBA" id="ARBA00022741"/>
    </source>
</evidence>
<dbReference type="GO" id="GO:0005829">
    <property type="term" value="C:cytosol"/>
    <property type="evidence" value="ECO:0007669"/>
    <property type="project" value="TreeGrafter"/>
</dbReference>
<evidence type="ECO:0000256" key="4">
    <source>
        <dbReference type="ARBA" id="ARBA00013047"/>
    </source>
</evidence>
<evidence type="ECO:0000259" key="17">
    <source>
        <dbReference type="Pfam" id="PF02769"/>
    </source>
</evidence>
<dbReference type="Proteomes" id="UP000244240">
    <property type="component" value="Unassembled WGS sequence"/>
</dbReference>
<evidence type="ECO:0000256" key="9">
    <source>
        <dbReference type="ARBA" id="ARBA00022755"/>
    </source>
</evidence>